<feature type="region of interest" description="Disordered" evidence="1">
    <location>
        <begin position="299"/>
        <end position="332"/>
    </location>
</feature>
<proteinExistence type="predicted"/>
<dbReference type="AlphaFoldDB" id="A0A4U0SRW6"/>
<name>A0A4U0SRW6_9ACTN</name>
<dbReference type="OrthoDB" id="3359627at2"/>
<keyword evidence="3" id="KW-1185">Reference proteome</keyword>
<evidence type="ECO:0000256" key="1">
    <source>
        <dbReference type="SAM" id="MobiDB-lite"/>
    </source>
</evidence>
<feature type="region of interest" description="Disordered" evidence="1">
    <location>
        <begin position="231"/>
        <end position="256"/>
    </location>
</feature>
<dbReference type="EMBL" id="SUMC01000005">
    <property type="protein sequence ID" value="TKA12083.1"/>
    <property type="molecule type" value="Genomic_DNA"/>
</dbReference>
<comment type="caution">
    <text evidence="2">The sequence shown here is derived from an EMBL/GenBank/DDBJ whole genome shotgun (WGS) entry which is preliminary data.</text>
</comment>
<evidence type="ECO:0000313" key="3">
    <source>
        <dbReference type="Proteomes" id="UP000305778"/>
    </source>
</evidence>
<protein>
    <submittedName>
        <fullName evidence="2">Uncharacterized protein</fullName>
    </submittedName>
</protein>
<dbReference type="Proteomes" id="UP000305778">
    <property type="component" value="Unassembled WGS sequence"/>
</dbReference>
<sequence length="332" mass="35934">MTVFDVAQLAQEITPYVTAAVGAYGTAVLTQLEDSAADASVSFGRRAIQRIVGRRQAQDPPTVLETAIATTVAEIVANPADADLITLLRTEIRRAFASDSELTAEVAAWSRPPLASSTAITASGARSLAAHTITGNIHTGDVITNMETRRQPGTPLHVTAGPHNNYIMTMIIPIEGRDPEIGPRPLGARITVEAFTSQAVILHGIRPIVISRHPARPCYLRYRMGLPMPPRAFTTDLDEPRPTLKPKESREGPPSDFPFTVTDSGPELFLIFAGSQSEVDWTLELDWSSAGRSGTIAIDDGGKPFHFHPGAPTIDRPQPDRSYNWPVPQPRP</sequence>
<gene>
    <name evidence="2" type="ORF">FCI23_07175</name>
</gene>
<evidence type="ECO:0000313" key="2">
    <source>
        <dbReference type="EMBL" id="TKA12083.1"/>
    </source>
</evidence>
<organism evidence="2 3">
    <name type="scientific">Actinacidiphila oryziradicis</name>
    <dbReference type="NCBI Taxonomy" id="2571141"/>
    <lineage>
        <taxon>Bacteria</taxon>
        <taxon>Bacillati</taxon>
        <taxon>Actinomycetota</taxon>
        <taxon>Actinomycetes</taxon>
        <taxon>Kitasatosporales</taxon>
        <taxon>Streptomycetaceae</taxon>
        <taxon>Actinacidiphila</taxon>
    </lineage>
</organism>
<feature type="compositionally biased region" description="Basic and acidic residues" evidence="1">
    <location>
        <begin position="238"/>
        <end position="253"/>
    </location>
</feature>
<dbReference type="RefSeq" id="WP_136722615.1">
    <property type="nucleotide sequence ID" value="NZ_SUMC01000005.1"/>
</dbReference>
<accession>A0A4U0SRW6</accession>
<reference evidence="2 3" key="1">
    <citation type="submission" date="2019-04" db="EMBL/GenBank/DDBJ databases">
        <title>Streptomyces oryziradicis sp. nov., a novel actinomycete isolated from rhizosphere soil of rice (Oryza sativa L.).</title>
        <authorList>
            <person name="Li C."/>
        </authorList>
    </citation>
    <scope>NUCLEOTIDE SEQUENCE [LARGE SCALE GENOMIC DNA]</scope>
    <source>
        <strain evidence="2 3">NEAU-C40</strain>
    </source>
</reference>